<sequence length="284" mass="32336">MLNTDDKYIFSRDRKESQRLDAQHTLLVKVARNTLIHPSIPKDDVLSVADIGTGTGIWLKDVSQLLNGTSSIQRYYHGFDISPQQFPDSPGKIQFSVHDITMPFPKEHWNRYDLVHVRLLVAGLAESEYKTAITNIYDILKPGGYLQWEELDEETYVSKVNPVIWEIRRCFDFGLKAEGKCFQASAKVFKESNAVGFRHVVRLAYDSDWDGSLRLETEKRLAEIIQTLYAGLLLRSGQVVDEEAATKKAERLIEQHWHLCARGISPPVKLMRVVGQKPLNVAAL</sequence>
<accession>A0A5N7BQJ4</accession>
<evidence type="ECO:0000259" key="1">
    <source>
        <dbReference type="Pfam" id="PF13649"/>
    </source>
</evidence>
<dbReference type="CDD" id="cd02440">
    <property type="entry name" value="AdoMet_MTases"/>
    <property type="match status" value="1"/>
</dbReference>
<dbReference type="InterPro" id="IPR041698">
    <property type="entry name" value="Methyltransf_25"/>
</dbReference>
<evidence type="ECO:0000313" key="2">
    <source>
        <dbReference type="EMBL" id="KAE8384049.1"/>
    </source>
</evidence>
<dbReference type="PANTHER" id="PTHR43591">
    <property type="entry name" value="METHYLTRANSFERASE"/>
    <property type="match status" value="1"/>
</dbReference>
<dbReference type="PANTHER" id="PTHR43591:SF50">
    <property type="entry name" value="METHYLTRANSFERASE DOMAIN-CONTAINING PROTEIN-RELATED"/>
    <property type="match status" value="1"/>
</dbReference>
<reference evidence="2" key="1">
    <citation type="submission" date="2019-04" db="EMBL/GenBank/DDBJ databases">
        <title>Friends and foes A comparative genomics studyof 23 Aspergillus species from section Flavi.</title>
        <authorList>
            <consortium name="DOE Joint Genome Institute"/>
            <person name="Kjaerbolling I."/>
            <person name="Vesth T."/>
            <person name="Frisvad J.C."/>
            <person name="Nybo J.L."/>
            <person name="Theobald S."/>
            <person name="Kildgaard S."/>
            <person name="Isbrandt T."/>
            <person name="Kuo A."/>
            <person name="Sato A."/>
            <person name="Lyhne E.K."/>
            <person name="Kogle M.E."/>
            <person name="Wiebenga A."/>
            <person name="Kun R.S."/>
            <person name="Lubbers R.J."/>
            <person name="Makela M.R."/>
            <person name="Barry K."/>
            <person name="Chovatia M."/>
            <person name="Clum A."/>
            <person name="Daum C."/>
            <person name="Haridas S."/>
            <person name="He G."/>
            <person name="LaButti K."/>
            <person name="Lipzen A."/>
            <person name="Mondo S."/>
            <person name="Riley R."/>
            <person name="Salamov A."/>
            <person name="Simmons B.A."/>
            <person name="Magnuson J.K."/>
            <person name="Henrissat B."/>
            <person name="Mortensen U.H."/>
            <person name="Larsen T.O."/>
            <person name="Devries R.P."/>
            <person name="Grigoriev I.V."/>
            <person name="Machida M."/>
            <person name="Baker S.E."/>
            <person name="Andersen M.R."/>
        </authorList>
    </citation>
    <scope>NUCLEOTIDE SEQUENCE [LARGE SCALE GENOMIC DNA]</scope>
    <source>
        <strain evidence="2">IBT 14317</strain>
    </source>
</reference>
<dbReference type="Proteomes" id="UP000326877">
    <property type="component" value="Unassembled WGS sequence"/>
</dbReference>
<dbReference type="Gene3D" id="3.40.50.150">
    <property type="entry name" value="Vaccinia Virus protein VP39"/>
    <property type="match status" value="1"/>
</dbReference>
<dbReference type="SUPFAM" id="SSF53335">
    <property type="entry name" value="S-adenosyl-L-methionine-dependent methyltransferases"/>
    <property type="match status" value="1"/>
</dbReference>
<feature type="domain" description="Methyltransferase" evidence="1">
    <location>
        <begin position="48"/>
        <end position="144"/>
    </location>
</feature>
<proteinExistence type="predicted"/>
<name>A0A5N7BQJ4_PETAA</name>
<gene>
    <name evidence="2" type="ORF">BDV23DRAFT_167628</name>
</gene>
<dbReference type="InterPro" id="IPR029063">
    <property type="entry name" value="SAM-dependent_MTases_sf"/>
</dbReference>
<dbReference type="AlphaFoldDB" id="A0A5N7BQJ4"/>
<organism evidence="2">
    <name type="scientific">Petromyces alliaceus</name>
    <name type="common">Aspergillus alliaceus</name>
    <dbReference type="NCBI Taxonomy" id="209559"/>
    <lineage>
        <taxon>Eukaryota</taxon>
        <taxon>Fungi</taxon>
        <taxon>Dikarya</taxon>
        <taxon>Ascomycota</taxon>
        <taxon>Pezizomycotina</taxon>
        <taxon>Eurotiomycetes</taxon>
        <taxon>Eurotiomycetidae</taxon>
        <taxon>Eurotiales</taxon>
        <taxon>Aspergillaceae</taxon>
        <taxon>Aspergillus</taxon>
        <taxon>Aspergillus subgen. Circumdati</taxon>
    </lineage>
</organism>
<dbReference type="EMBL" id="ML735409">
    <property type="protein sequence ID" value="KAE8384049.1"/>
    <property type="molecule type" value="Genomic_DNA"/>
</dbReference>
<dbReference type="OrthoDB" id="417697at2759"/>
<protein>
    <recommendedName>
        <fullName evidence="1">Methyltransferase domain-containing protein</fullName>
    </recommendedName>
</protein>
<dbReference type="Pfam" id="PF13649">
    <property type="entry name" value="Methyltransf_25"/>
    <property type="match status" value="1"/>
</dbReference>